<evidence type="ECO:0000256" key="7">
    <source>
        <dbReference type="RuleBase" id="RU363032"/>
    </source>
</evidence>
<sequence length="272" mass="30539">MWLRLFNRLIIAILAAVFAVPLVWAAVTSFTPSGEIITRTNPFAFTAPTLANYANAWSTIPFIQYYGNTTVIVLGILAAQLVTATLAAYAFARLTFVGQGAMFILFLTQIMIPPDILLFPNYTTMKELHLIDTKWAIMLPYWASSFGVFLLRQTFKQVPLELDEASRIDGCRWWQMIWHVYLPSAKPTYVAFGLISVSTHWSNFMWPLIVTNSVENRSLTVGIAIFAQSFETGAQWGTVTAATLLVMLPLLVAFFLFQRQFVASFMHSGLKG</sequence>
<feature type="transmembrane region" description="Helical" evidence="7">
    <location>
        <begin position="135"/>
        <end position="151"/>
    </location>
</feature>
<dbReference type="RefSeq" id="WP_377468754.1">
    <property type="nucleotide sequence ID" value="NZ_JBHLWN010000022.1"/>
</dbReference>
<reference evidence="9 10" key="1">
    <citation type="submission" date="2024-09" db="EMBL/GenBank/DDBJ databases">
        <authorList>
            <person name="Sun Q."/>
            <person name="Mori K."/>
        </authorList>
    </citation>
    <scope>NUCLEOTIDE SEQUENCE [LARGE SCALE GENOMIC DNA]</scope>
    <source>
        <strain evidence="9 10">CCM 7759</strain>
    </source>
</reference>
<evidence type="ECO:0000256" key="5">
    <source>
        <dbReference type="ARBA" id="ARBA00022989"/>
    </source>
</evidence>
<evidence type="ECO:0000313" key="10">
    <source>
        <dbReference type="Proteomes" id="UP001589776"/>
    </source>
</evidence>
<dbReference type="Pfam" id="PF00528">
    <property type="entry name" value="BPD_transp_1"/>
    <property type="match status" value="1"/>
</dbReference>
<keyword evidence="2 7" id="KW-0813">Transport</keyword>
<dbReference type="EMBL" id="JBHLWN010000022">
    <property type="protein sequence ID" value="MFC0211763.1"/>
    <property type="molecule type" value="Genomic_DNA"/>
</dbReference>
<dbReference type="InterPro" id="IPR000515">
    <property type="entry name" value="MetI-like"/>
</dbReference>
<dbReference type="InterPro" id="IPR035906">
    <property type="entry name" value="MetI-like_sf"/>
</dbReference>
<keyword evidence="6 7" id="KW-0472">Membrane</keyword>
<evidence type="ECO:0000256" key="1">
    <source>
        <dbReference type="ARBA" id="ARBA00004651"/>
    </source>
</evidence>
<evidence type="ECO:0000313" key="9">
    <source>
        <dbReference type="EMBL" id="MFC0211763.1"/>
    </source>
</evidence>
<dbReference type="PROSITE" id="PS50928">
    <property type="entry name" value="ABC_TM1"/>
    <property type="match status" value="1"/>
</dbReference>
<keyword evidence="4 7" id="KW-0812">Transmembrane</keyword>
<evidence type="ECO:0000256" key="3">
    <source>
        <dbReference type="ARBA" id="ARBA00022475"/>
    </source>
</evidence>
<gene>
    <name evidence="9" type="ORF">ACFFK0_04720</name>
</gene>
<dbReference type="SUPFAM" id="SSF161098">
    <property type="entry name" value="MetI-like"/>
    <property type="match status" value="1"/>
</dbReference>
<evidence type="ECO:0000256" key="2">
    <source>
        <dbReference type="ARBA" id="ARBA00022448"/>
    </source>
</evidence>
<keyword evidence="3" id="KW-1003">Cell membrane</keyword>
<evidence type="ECO:0000256" key="4">
    <source>
        <dbReference type="ARBA" id="ARBA00022692"/>
    </source>
</evidence>
<dbReference type="Proteomes" id="UP001589776">
    <property type="component" value="Unassembled WGS sequence"/>
</dbReference>
<dbReference type="PANTHER" id="PTHR43744">
    <property type="entry name" value="ABC TRANSPORTER PERMEASE PROTEIN MG189-RELATED-RELATED"/>
    <property type="match status" value="1"/>
</dbReference>
<feature type="transmembrane region" description="Helical" evidence="7">
    <location>
        <begin position="71"/>
        <end position="91"/>
    </location>
</feature>
<evidence type="ECO:0000259" key="8">
    <source>
        <dbReference type="PROSITE" id="PS50928"/>
    </source>
</evidence>
<dbReference type="Gene3D" id="1.10.3720.10">
    <property type="entry name" value="MetI-like"/>
    <property type="match status" value="1"/>
</dbReference>
<keyword evidence="10" id="KW-1185">Reference proteome</keyword>
<dbReference type="PANTHER" id="PTHR43744:SF3">
    <property type="entry name" value="LACTOSE TRANSPORT SYSTEM PERMEASE PROTEIN LACG"/>
    <property type="match status" value="1"/>
</dbReference>
<comment type="subcellular location">
    <subcellularLocation>
        <location evidence="1 7">Cell membrane</location>
        <topology evidence="1 7">Multi-pass membrane protein</topology>
    </subcellularLocation>
</comment>
<proteinExistence type="inferred from homology"/>
<protein>
    <submittedName>
        <fullName evidence="9">Carbohydrate ABC transporter permease</fullName>
    </submittedName>
</protein>
<keyword evidence="5 7" id="KW-1133">Transmembrane helix</keyword>
<feature type="domain" description="ABC transmembrane type-1" evidence="8">
    <location>
        <begin position="66"/>
        <end position="257"/>
    </location>
</feature>
<dbReference type="CDD" id="cd06261">
    <property type="entry name" value="TM_PBP2"/>
    <property type="match status" value="1"/>
</dbReference>
<comment type="similarity">
    <text evidence="7">Belongs to the binding-protein-dependent transport system permease family.</text>
</comment>
<comment type="caution">
    <text evidence="9">The sequence shown here is derived from an EMBL/GenBank/DDBJ whole genome shotgun (WGS) entry which is preliminary data.</text>
</comment>
<evidence type="ECO:0000256" key="6">
    <source>
        <dbReference type="ARBA" id="ARBA00023136"/>
    </source>
</evidence>
<accession>A0ABV6DGJ7</accession>
<feature type="transmembrane region" description="Helical" evidence="7">
    <location>
        <begin position="236"/>
        <end position="257"/>
    </location>
</feature>
<name>A0ABV6DGJ7_9BACL</name>
<organism evidence="9 10">
    <name type="scientific">Paenibacillus chartarius</name>
    <dbReference type="NCBI Taxonomy" id="747481"/>
    <lineage>
        <taxon>Bacteria</taxon>
        <taxon>Bacillati</taxon>
        <taxon>Bacillota</taxon>
        <taxon>Bacilli</taxon>
        <taxon>Bacillales</taxon>
        <taxon>Paenibacillaceae</taxon>
        <taxon>Paenibacillus</taxon>
    </lineage>
</organism>